<name>A0A1C6UA44_9ACTN</name>
<proteinExistence type="predicted"/>
<evidence type="ECO:0000256" key="1">
    <source>
        <dbReference type="SAM" id="MobiDB-lite"/>
    </source>
</evidence>
<organism evidence="2 3">
    <name type="scientific">Micromonospora yangpuensis</name>
    <dbReference type="NCBI Taxonomy" id="683228"/>
    <lineage>
        <taxon>Bacteria</taxon>
        <taxon>Bacillati</taxon>
        <taxon>Actinomycetota</taxon>
        <taxon>Actinomycetes</taxon>
        <taxon>Micromonosporales</taxon>
        <taxon>Micromonosporaceae</taxon>
        <taxon>Micromonospora</taxon>
    </lineage>
</organism>
<sequence length="334" mass="36798">MPTDPTDDSGFLDLLDDPSVKWHASDALDLGFLDKALRDGLPASYRRPGSQWWSRCLSGSPSTSVKDGHPFTSFLGYTMENSRLSVAIRTDETRRPEPGRLWFPDEYLTNSPIRPDQIVAVSINDQTLHSPLSTVRPSSMALDLDRQHDYLQGSIDWAGRICGGSTAARLQQELLPPLAPGDRRFKMTGEQTVARQMTVLREVAAHLRKELGREPTVADAIRRTIDLAGSSAAVRFWNDRTKQTLDDISFQVRHPQPNLVSLKGLVRDRQRQSATATATATASATATAAASRLPTFGSTSRAAVRSGAERPDFFSRSRLQTLFNRGRGSKAPTP</sequence>
<dbReference type="Proteomes" id="UP000198937">
    <property type="component" value="Unassembled WGS sequence"/>
</dbReference>
<dbReference type="AlphaFoldDB" id="A0A1C6UA44"/>
<reference evidence="2 3" key="1">
    <citation type="submission" date="2016-06" db="EMBL/GenBank/DDBJ databases">
        <authorList>
            <person name="Kjaerup R.B."/>
            <person name="Dalgaard T.S."/>
            <person name="Juul-Madsen H.R."/>
        </authorList>
    </citation>
    <scope>NUCLEOTIDE SEQUENCE [LARGE SCALE GENOMIC DNA]</scope>
    <source>
        <strain evidence="2 3">DSM 45577</strain>
    </source>
</reference>
<dbReference type="EMBL" id="FMIA01000002">
    <property type="protein sequence ID" value="SCL50739.1"/>
    <property type="molecule type" value="Genomic_DNA"/>
</dbReference>
<evidence type="ECO:0000313" key="3">
    <source>
        <dbReference type="Proteomes" id="UP000198937"/>
    </source>
</evidence>
<gene>
    <name evidence="2" type="ORF">GA0070617_1578</name>
</gene>
<keyword evidence="3" id="KW-1185">Reference proteome</keyword>
<protein>
    <submittedName>
        <fullName evidence="2">Uncharacterized protein</fullName>
    </submittedName>
</protein>
<accession>A0A1C6UA44</accession>
<feature type="region of interest" description="Disordered" evidence="1">
    <location>
        <begin position="315"/>
        <end position="334"/>
    </location>
</feature>
<evidence type="ECO:0000313" key="2">
    <source>
        <dbReference type="EMBL" id="SCL50739.1"/>
    </source>
</evidence>